<dbReference type="InterPro" id="IPR030378">
    <property type="entry name" value="G_CP_dom"/>
</dbReference>
<keyword evidence="1" id="KW-0547">Nucleotide-binding</keyword>
<comment type="caution">
    <text evidence="4">The sequence shown here is derived from an EMBL/GenBank/DDBJ whole genome shotgun (WGS) entry which is preliminary data.</text>
</comment>
<dbReference type="SUPFAM" id="SSF52540">
    <property type="entry name" value="P-loop containing nucleoside triphosphate hydrolases"/>
    <property type="match status" value="1"/>
</dbReference>
<evidence type="ECO:0000256" key="2">
    <source>
        <dbReference type="ARBA" id="ARBA00023134"/>
    </source>
</evidence>
<sequence>MKKGFLKIVKKVIDEADILLEVIDSRFPTKSRNAELERIIKLSGKKLLLVLNKSDLVSEENVKKQKELIGVKSVFVSAKKKQGTIKLREAIGKLSGKNEVKVGVVGYPNTGKSSVINMLKGKKSSGVGAIAGFTKGMQYVRISSKVMLIDSPGVIPLEEKDELLMVLLSAKNIQSLEDLEGTGIEVANELLKSNPEKLESFYGINAKDGEDFLEKLAFKRKKLAKGGTPNMNEAARILIIDFQRGKIVL</sequence>
<dbReference type="PROSITE" id="PS51721">
    <property type="entry name" value="G_CP"/>
    <property type="match status" value="1"/>
</dbReference>
<dbReference type="AlphaFoldDB" id="A0A2D6LQ85"/>
<proteinExistence type="predicted"/>
<evidence type="ECO:0000313" key="5">
    <source>
        <dbReference type="Proteomes" id="UP000226712"/>
    </source>
</evidence>
<dbReference type="Pfam" id="PF01926">
    <property type="entry name" value="MMR_HSR1"/>
    <property type="match status" value="1"/>
</dbReference>
<dbReference type="PIRSF" id="PIRSF006230">
    <property type="entry name" value="MG442"/>
    <property type="match status" value="1"/>
</dbReference>
<dbReference type="PRINTS" id="PR00326">
    <property type="entry name" value="GTP1OBG"/>
</dbReference>
<dbReference type="InterPro" id="IPR006073">
    <property type="entry name" value="GTP-bd"/>
</dbReference>
<organism evidence="4 5">
    <name type="scientific">Candidatus Iainarchaeum sp</name>
    <dbReference type="NCBI Taxonomy" id="3101447"/>
    <lineage>
        <taxon>Archaea</taxon>
        <taxon>Candidatus Iainarchaeota</taxon>
        <taxon>Candidatus Iainarchaeia</taxon>
        <taxon>Candidatus Iainarchaeales</taxon>
        <taxon>Candidatus Iainarchaeaceae</taxon>
        <taxon>Candidatus Iainarchaeum</taxon>
    </lineage>
</organism>
<dbReference type="InterPro" id="IPR050755">
    <property type="entry name" value="TRAFAC_YlqF/YawG_RiboMat"/>
</dbReference>
<dbReference type="InterPro" id="IPR023179">
    <property type="entry name" value="GTP-bd_ortho_bundle_sf"/>
</dbReference>
<dbReference type="GO" id="GO:0005525">
    <property type="term" value="F:GTP binding"/>
    <property type="evidence" value="ECO:0007669"/>
    <property type="project" value="UniProtKB-KW"/>
</dbReference>
<accession>A0A2D6LQ85</accession>
<feature type="domain" description="CP-type G" evidence="3">
    <location>
        <begin position="6"/>
        <end position="157"/>
    </location>
</feature>
<dbReference type="Gene3D" id="1.10.1580.10">
    <property type="match status" value="1"/>
</dbReference>
<dbReference type="InterPro" id="IPR027417">
    <property type="entry name" value="P-loop_NTPase"/>
</dbReference>
<protein>
    <submittedName>
        <fullName evidence="4">GTPase</fullName>
    </submittedName>
</protein>
<evidence type="ECO:0000313" key="4">
    <source>
        <dbReference type="EMBL" id="MAG18339.1"/>
    </source>
</evidence>
<reference evidence="5" key="1">
    <citation type="submission" date="2017-09" db="EMBL/GenBank/DDBJ databases">
        <title>The Reconstruction of 2,631 Draft Metagenome-Assembled Genomes from the Global Oceans.</title>
        <authorList>
            <person name="Tully B.J."/>
            <person name="Graham E.D."/>
            <person name="Heidelberg J.F."/>
        </authorList>
    </citation>
    <scope>NUCLEOTIDE SEQUENCE [LARGE SCALE GENOMIC DNA]</scope>
</reference>
<evidence type="ECO:0000256" key="1">
    <source>
        <dbReference type="ARBA" id="ARBA00022741"/>
    </source>
</evidence>
<name>A0A2D6LQ85_9ARCH</name>
<dbReference type="PANTHER" id="PTHR11089:SF30">
    <property type="entry name" value="GUANINE NUCLEOTIDE-BINDING PROTEIN-LIKE 3 HOMOLOG"/>
    <property type="match status" value="1"/>
</dbReference>
<keyword evidence="2" id="KW-0342">GTP-binding</keyword>
<dbReference type="Proteomes" id="UP000226712">
    <property type="component" value="Unassembled WGS sequence"/>
</dbReference>
<dbReference type="PANTHER" id="PTHR11089">
    <property type="entry name" value="GTP-BINDING PROTEIN-RELATED"/>
    <property type="match status" value="1"/>
</dbReference>
<dbReference type="EMBL" id="NZBD01000015">
    <property type="protein sequence ID" value="MAG18339.1"/>
    <property type="molecule type" value="Genomic_DNA"/>
</dbReference>
<dbReference type="InterPro" id="IPR016478">
    <property type="entry name" value="GTPase_MTG1"/>
</dbReference>
<evidence type="ECO:0000259" key="3">
    <source>
        <dbReference type="PROSITE" id="PS51721"/>
    </source>
</evidence>
<gene>
    <name evidence="4" type="ORF">CL944_02610</name>
</gene>
<dbReference type="Gene3D" id="3.40.50.300">
    <property type="entry name" value="P-loop containing nucleotide triphosphate hydrolases"/>
    <property type="match status" value="1"/>
</dbReference>